<proteinExistence type="predicted"/>
<reference evidence="1 2" key="1">
    <citation type="submission" date="2014-06" db="EMBL/GenBank/DDBJ databases">
        <title>Functional and comparative genomic analyses of the Drosophila gut microbiota identify candidate symbiosis factors.</title>
        <authorList>
            <person name="Newell P.D."/>
            <person name="Chaston J.M."/>
            <person name="Douglas A.E."/>
        </authorList>
    </citation>
    <scope>NUCLEOTIDE SEQUENCE [LARGE SCALE GENOMIC DNA]</scope>
    <source>
        <strain evidence="1 2">DmCS_006</strain>
    </source>
</reference>
<gene>
    <name evidence="1" type="ORF">AtDm6_2845</name>
</gene>
<sequence>MCILVVNPSWEQPDFAPPFSGCRVLVGADNGAIDHQTRIVAIGGQRGEYPLPHTRMAAAAEAPVDCLPVTIVFRQVAPVGAGSQYP</sequence>
<dbReference type="AlphaFoldDB" id="A0A094YKP8"/>
<protein>
    <submittedName>
        <fullName evidence="1">Uncharacterized protein</fullName>
    </submittedName>
</protein>
<name>A0A094YKP8_9PROT</name>
<evidence type="ECO:0000313" key="1">
    <source>
        <dbReference type="EMBL" id="KGB21209.1"/>
    </source>
</evidence>
<dbReference type="EMBL" id="JOKM01000102">
    <property type="protein sequence ID" value="KGB21209.1"/>
    <property type="molecule type" value="Genomic_DNA"/>
</dbReference>
<comment type="caution">
    <text evidence="1">The sequence shown here is derived from an EMBL/GenBank/DDBJ whole genome shotgun (WGS) entry which is preliminary data.</text>
</comment>
<organism evidence="1 2">
    <name type="scientific">Acetobacter tropicalis</name>
    <dbReference type="NCBI Taxonomy" id="104102"/>
    <lineage>
        <taxon>Bacteria</taxon>
        <taxon>Pseudomonadati</taxon>
        <taxon>Pseudomonadota</taxon>
        <taxon>Alphaproteobacteria</taxon>
        <taxon>Acetobacterales</taxon>
        <taxon>Acetobacteraceae</taxon>
        <taxon>Acetobacter</taxon>
    </lineage>
</organism>
<dbReference type="Proteomes" id="UP000029448">
    <property type="component" value="Unassembled WGS sequence"/>
</dbReference>
<accession>A0A094YKP8</accession>
<evidence type="ECO:0000313" key="2">
    <source>
        <dbReference type="Proteomes" id="UP000029448"/>
    </source>
</evidence>
<keyword evidence="2" id="KW-1185">Reference proteome</keyword>